<dbReference type="EMBL" id="JBHSKN010000009">
    <property type="protein sequence ID" value="MFC5240244.1"/>
    <property type="molecule type" value="Genomic_DNA"/>
</dbReference>
<reference evidence="4" key="1">
    <citation type="journal article" date="2019" name="Int. J. Syst. Evol. Microbiol.">
        <title>The Global Catalogue of Microorganisms (GCM) 10K type strain sequencing project: providing services to taxonomists for standard genome sequencing and annotation.</title>
        <authorList>
            <consortium name="The Broad Institute Genomics Platform"/>
            <consortium name="The Broad Institute Genome Sequencing Center for Infectious Disease"/>
            <person name="Wu L."/>
            <person name="Ma J."/>
        </authorList>
    </citation>
    <scope>NUCLEOTIDE SEQUENCE [LARGE SCALE GENOMIC DNA]</scope>
    <source>
        <strain evidence="4">CGMCC 4.7131</strain>
    </source>
</reference>
<keyword evidence="4" id="KW-1185">Reference proteome</keyword>
<feature type="transmembrane region" description="Helical" evidence="2">
    <location>
        <begin position="32"/>
        <end position="54"/>
    </location>
</feature>
<keyword evidence="2" id="KW-1133">Transmembrane helix</keyword>
<dbReference type="RefSeq" id="WP_344559615.1">
    <property type="nucleotide sequence ID" value="NZ_BAAATG010000014.1"/>
</dbReference>
<evidence type="ECO:0000256" key="2">
    <source>
        <dbReference type="SAM" id="Phobius"/>
    </source>
</evidence>
<evidence type="ECO:0000256" key="1">
    <source>
        <dbReference type="SAM" id="MobiDB-lite"/>
    </source>
</evidence>
<dbReference type="Proteomes" id="UP001596035">
    <property type="component" value="Unassembled WGS sequence"/>
</dbReference>
<evidence type="ECO:0008006" key="5">
    <source>
        <dbReference type="Google" id="ProtNLM"/>
    </source>
</evidence>
<evidence type="ECO:0000313" key="3">
    <source>
        <dbReference type="EMBL" id="MFC5240244.1"/>
    </source>
</evidence>
<keyword evidence="2" id="KW-0812">Transmembrane</keyword>
<protein>
    <recommendedName>
        <fullName evidence="5">Secreted protein</fullName>
    </recommendedName>
</protein>
<name>A0ABW0DS31_9ACTN</name>
<accession>A0ABW0DS31</accession>
<evidence type="ECO:0000313" key="4">
    <source>
        <dbReference type="Proteomes" id="UP001596035"/>
    </source>
</evidence>
<keyword evidence="2" id="KW-0472">Membrane</keyword>
<feature type="region of interest" description="Disordered" evidence="1">
    <location>
        <begin position="1"/>
        <end position="22"/>
    </location>
</feature>
<sequence>MNETQTPAPLPPVPDDAPAAAPAKRPVRWGRIASVVGSVLLAGAVVTGVGYTVVTVDGADREAAAPEWKFPKEAAAEGKKAEPEGLAGMLVPYGYDHWLPGPDFGEFGSDAQLGGGRATALQKESLGDLPRSQRKRLEKEIDGWRIEGMAMRSYTSGSVSIYQEDEIFTVGIVLARMENKAAVRDFARFQTEFLDALDIFRKGPEIKGHKDAQCFLPPADTETDLDMMQCSARVGNVLVTLTADGAKPLDTKSVAALFREQLDRIDEPGKAV</sequence>
<comment type="caution">
    <text evidence="3">The sequence shown here is derived from an EMBL/GenBank/DDBJ whole genome shotgun (WGS) entry which is preliminary data.</text>
</comment>
<proteinExistence type="predicted"/>
<organism evidence="3 4">
    <name type="scientific">Streptomyces atrovirens</name>
    <dbReference type="NCBI Taxonomy" id="285556"/>
    <lineage>
        <taxon>Bacteria</taxon>
        <taxon>Bacillati</taxon>
        <taxon>Actinomycetota</taxon>
        <taxon>Actinomycetes</taxon>
        <taxon>Kitasatosporales</taxon>
        <taxon>Streptomycetaceae</taxon>
        <taxon>Streptomyces</taxon>
    </lineage>
</organism>
<gene>
    <name evidence="3" type="ORF">ACFPWV_10065</name>
</gene>